<name>A0A9W6WB50_9ACTN</name>
<dbReference type="Pfam" id="PF09704">
    <property type="entry name" value="Cas_Cas5d"/>
    <property type="match status" value="1"/>
</dbReference>
<proteinExistence type="predicted"/>
<dbReference type="RefSeq" id="WP_285663508.1">
    <property type="nucleotide sequence ID" value="NZ_BSTX01000002.1"/>
</dbReference>
<evidence type="ECO:0000256" key="1">
    <source>
        <dbReference type="ARBA" id="ARBA00023118"/>
    </source>
</evidence>
<keyword evidence="1" id="KW-0051">Antiviral defense</keyword>
<organism evidence="2 3">
    <name type="scientific">Actinorhabdospora filicis</name>
    <dbReference type="NCBI Taxonomy" id="1785913"/>
    <lineage>
        <taxon>Bacteria</taxon>
        <taxon>Bacillati</taxon>
        <taxon>Actinomycetota</taxon>
        <taxon>Actinomycetes</taxon>
        <taxon>Micromonosporales</taxon>
        <taxon>Micromonosporaceae</taxon>
        <taxon>Actinorhabdospora</taxon>
    </lineage>
</organism>
<dbReference type="GO" id="GO:0051607">
    <property type="term" value="P:defense response to virus"/>
    <property type="evidence" value="ECO:0007669"/>
    <property type="project" value="UniProtKB-KW"/>
</dbReference>
<dbReference type="GO" id="GO:0043571">
    <property type="term" value="P:maintenance of CRISPR repeat elements"/>
    <property type="evidence" value="ECO:0007669"/>
    <property type="project" value="InterPro"/>
</dbReference>
<dbReference type="CDD" id="cd09756">
    <property type="entry name" value="Cas5_I-E"/>
    <property type="match status" value="1"/>
</dbReference>
<dbReference type="Proteomes" id="UP001165079">
    <property type="component" value="Unassembled WGS sequence"/>
</dbReference>
<dbReference type="EMBL" id="BSTX01000002">
    <property type="protein sequence ID" value="GLZ78350.1"/>
    <property type="molecule type" value="Genomic_DNA"/>
</dbReference>
<dbReference type="NCBIfam" id="TIGR02593">
    <property type="entry name" value="CRISPR_cas5"/>
    <property type="match status" value="1"/>
</dbReference>
<dbReference type="InterPro" id="IPR010147">
    <property type="entry name" value="CRISPR-assoc_prot_CasD"/>
</dbReference>
<dbReference type="Gene3D" id="3.30.70.2660">
    <property type="match status" value="1"/>
</dbReference>
<keyword evidence="3" id="KW-1185">Reference proteome</keyword>
<dbReference type="InterPro" id="IPR013422">
    <property type="entry name" value="CRISPR-assoc_prot_Cas5_N"/>
</dbReference>
<reference evidence="2" key="1">
    <citation type="submission" date="2023-03" db="EMBL/GenBank/DDBJ databases">
        <title>Actinorhabdospora filicis NBRC 111898.</title>
        <authorList>
            <person name="Ichikawa N."/>
            <person name="Sato H."/>
            <person name="Tonouchi N."/>
        </authorList>
    </citation>
    <scope>NUCLEOTIDE SEQUENCE</scope>
    <source>
        <strain evidence="2">NBRC 111898</strain>
    </source>
</reference>
<protein>
    <submittedName>
        <fullName evidence="2">Type I-E CRISPR-associated protein Cas5/CasD</fullName>
    </submittedName>
</protein>
<sequence>MSGFLLRLSAPMQSWGEHSAFNRRETQRFPTRSGLIGLFANALGRPRSAPLDEFTSLSITVRIDRPGVSMMDFHTVGGGLPAKKALPTAEGKRRGENASTLVSNRYYLADAAFTIAVTGPADTCTSITEALKAPHWPLYLGRRSCPPDQPLLLHANASDPVAELQRVPVPARLPEKAEPILEFLYEGRIPGAAAITELDDVPVSFTSRARKHTTRQISSSRETLPRALWTGRGRTHLLALSDYIKAAT</sequence>
<accession>A0A9W6WB50</accession>
<evidence type="ECO:0000313" key="2">
    <source>
        <dbReference type="EMBL" id="GLZ78350.1"/>
    </source>
</evidence>
<gene>
    <name evidence="2" type="ORF">Afil01_31570</name>
</gene>
<evidence type="ECO:0000313" key="3">
    <source>
        <dbReference type="Proteomes" id="UP001165079"/>
    </source>
</evidence>
<dbReference type="GO" id="GO:0003723">
    <property type="term" value="F:RNA binding"/>
    <property type="evidence" value="ECO:0007669"/>
    <property type="project" value="InterPro"/>
</dbReference>
<dbReference type="AlphaFoldDB" id="A0A9W6WB50"/>
<dbReference type="InterPro" id="IPR021124">
    <property type="entry name" value="CRISPR-assoc_prot_Cas5"/>
</dbReference>
<dbReference type="NCBIfam" id="TIGR01868">
    <property type="entry name" value="casD_Cas5e"/>
    <property type="match status" value="1"/>
</dbReference>
<comment type="caution">
    <text evidence="2">The sequence shown here is derived from an EMBL/GenBank/DDBJ whole genome shotgun (WGS) entry which is preliminary data.</text>
</comment>